<keyword evidence="3" id="KW-0969">Cilium</keyword>
<gene>
    <name evidence="3" type="ORF">NCTC12219_00379</name>
</gene>
<dbReference type="InterPro" id="IPR021136">
    <property type="entry name" value="Flagellar_hook_control-like_C"/>
</dbReference>
<evidence type="ECO:0000259" key="2">
    <source>
        <dbReference type="Pfam" id="PF02120"/>
    </source>
</evidence>
<dbReference type="AlphaFoldDB" id="A0A377JRE6"/>
<feature type="compositionally biased region" description="Polar residues" evidence="1">
    <location>
        <begin position="387"/>
        <end position="407"/>
    </location>
</feature>
<feature type="region of interest" description="Disordered" evidence="1">
    <location>
        <begin position="369"/>
        <end position="418"/>
    </location>
</feature>
<feature type="region of interest" description="Disordered" evidence="1">
    <location>
        <begin position="134"/>
        <end position="227"/>
    </location>
</feature>
<organism evidence="3 4">
    <name type="scientific">Helicobacter cinaedi</name>
    <dbReference type="NCBI Taxonomy" id="213"/>
    <lineage>
        <taxon>Bacteria</taxon>
        <taxon>Pseudomonadati</taxon>
        <taxon>Campylobacterota</taxon>
        <taxon>Epsilonproteobacteria</taxon>
        <taxon>Campylobacterales</taxon>
        <taxon>Helicobacteraceae</taxon>
        <taxon>Helicobacter</taxon>
    </lineage>
</organism>
<dbReference type="Proteomes" id="UP000255103">
    <property type="component" value="Unassembled WGS sequence"/>
</dbReference>
<protein>
    <submittedName>
        <fullName evidence="3">Flagellar hook-length control protein FliK</fullName>
    </submittedName>
</protein>
<feature type="region of interest" description="Disordered" evidence="1">
    <location>
        <begin position="1"/>
        <end position="113"/>
    </location>
</feature>
<keyword evidence="3" id="KW-0282">Flagellum</keyword>
<evidence type="ECO:0000313" key="3">
    <source>
        <dbReference type="EMBL" id="STP10518.1"/>
    </source>
</evidence>
<dbReference type="Pfam" id="PF02120">
    <property type="entry name" value="Flg_hook"/>
    <property type="match status" value="1"/>
</dbReference>
<accession>A0A377JRE6</accession>
<evidence type="ECO:0000313" key="4">
    <source>
        <dbReference type="Proteomes" id="UP000255103"/>
    </source>
</evidence>
<feature type="compositionally biased region" description="Polar residues" evidence="1">
    <location>
        <begin position="89"/>
        <end position="113"/>
    </location>
</feature>
<dbReference type="EMBL" id="UGHX01000001">
    <property type="protein sequence ID" value="STP10518.1"/>
    <property type="molecule type" value="Genomic_DNA"/>
</dbReference>
<feature type="compositionally biased region" description="Polar residues" evidence="1">
    <location>
        <begin position="198"/>
        <end position="224"/>
    </location>
</feature>
<name>A0A377JRE6_9HELI</name>
<reference evidence="3 4" key="1">
    <citation type="submission" date="2018-06" db="EMBL/GenBank/DDBJ databases">
        <authorList>
            <consortium name="Pathogen Informatics"/>
            <person name="Doyle S."/>
        </authorList>
    </citation>
    <scope>NUCLEOTIDE SEQUENCE [LARGE SCALE GENOMIC DNA]</scope>
    <source>
        <strain evidence="3 4">NCTC12219</strain>
    </source>
</reference>
<feature type="compositionally biased region" description="Polar residues" evidence="1">
    <location>
        <begin position="140"/>
        <end position="157"/>
    </location>
</feature>
<feature type="domain" description="Flagellar hook-length control protein-like C-terminal" evidence="2">
    <location>
        <begin position="299"/>
        <end position="376"/>
    </location>
</feature>
<dbReference type="Gene3D" id="3.30.750.140">
    <property type="match status" value="1"/>
</dbReference>
<feature type="compositionally biased region" description="Basic and acidic residues" evidence="1">
    <location>
        <begin position="18"/>
        <end position="35"/>
    </location>
</feature>
<keyword evidence="3" id="KW-0966">Cell projection</keyword>
<evidence type="ECO:0000256" key="1">
    <source>
        <dbReference type="SAM" id="MobiDB-lite"/>
    </source>
</evidence>
<dbReference type="InterPro" id="IPR038610">
    <property type="entry name" value="FliK-like_C_sf"/>
</dbReference>
<sequence>MLQKALKTKATPLVAGAEADKILDSKQDSILEQTKESLQTPQDKGKKTSKKAKKNKAENGETINEDSKKTKGKAVKNPQNKNVEKLESSPAQAESKQIANQTKQTEQIQAQLMDSKNAELKSFEEALRLDEIPSIEELQKQTPKSQSNATQKPNALATSIAALESETLQNKSKSGDKKNNEKNPKKDTQSKGAKNTDSESLVQTSKTQSTQLEESQSPLEQSQIQEEEKSFAEMLLAGGKKKTKIKETEAMEEGKGKAQSKQSAEVLHTKENSRTQILYRSALARESVRNFAQALREEVLNYKPPITKLSLELNPQNLGTLELTITKKGKDLHIQVVSNATAVGLFLQNQVDFKNNLAQVGFENVDLSFSSNENGGGNKGQNGGNSTPQEQQQEGNKNSLEDSQSEVNVMHITLPKYA</sequence>
<dbReference type="RefSeq" id="WP_115722377.1">
    <property type="nucleotide sequence ID" value="NZ_UGHX01000001.1"/>
</dbReference>
<feature type="compositionally biased region" description="Gly residues" evidence="1">
    <location>
        <begin position="374"/>
        <end position="383"/>
    </location>
</feature>
<feature type="compositionally biased region" description="Basic and acidic residues" evidence="1">
    <location>
        <begin position="173"/>
        <end position="197"/>
    </location>
</feature>
<proteinExistence type="predicted"/>
<feature type="compositionally biased region" description="Basic and acidic residues" evidence="1">
    <location>
        <begin position="55"/>
        <end position="69"/>
    </location>
</feature>